<dbReference type="Gene3D" id="1.10.10.10">
    <property type="entry name" value="Winged helix-like DNA-binding domain superfamily/Winged helix DNA-binding domain"/>
    <property type="match status" value="1"/>
</dbReference>
<accession>A0A0D5NJV4</accession>
<evidence type="ECO:0008006" key="6">
    <source>
        <dbReference type="Google" id="ProtNLM"/>
    </source>
</evidence>
<dbReference type="Proteomes" id="UP000032633">
    <property type="component" value="Chromosome"/>
</dbReference>
<dbReference type="KEGG" id="pbj:VN24_14500"/>
<reference evidence="5" key="2">
    <citation type="submission" date="2015-03" db="EMBL/GenBank/DDBJ databases">
        <title>Genome sequence of Paenibacillus beijingensis strain DSM 24997T.</title>
        <authorList>
            <person name="Kwak Y."/>
            <person name="Shin J.-H."/>
        </authorList>
    </citation>
    <scope>NUCLEOTIDE SEQUENCE [LARGE SCALE GENOMIC DNA]</scope>
    <source>
        <strain evidence="5">DSM 24997</strain>
    </source>
</reference>
<name>A0A0D5NJV4_9BACL</name>
<organism evidence="4 5">
    <name type="scientific">Paenibacillus beijingensis</name>
    <dbReference type="NCBI Taxonomy" id="1126833"/>
    <lineage>
        <taxon>Bacteria</taxon>
        <taxon>Bacillati</taxon>
        <taxon>Bacillota</taxon>
        <taxon>Bacilli</taxon>
        <taxon>Bacillales</taxon>
        <taxon>Paenibacillaceae</taxon>
        <taxon>Paenibacillus</taxon>
    </lineage>
</organism>
<sequence length="268" mass="31013">MLSLEKQILYMLLHRRAISTSEFIRIFKDRGKSEQVIRNTLSSMKKKGYIAAEDRKYKLAEAGARVIESLQLKFSGMDMSWDGRWHFVMFSIPEQHRSMRNSFRRELMQIGYGLLFDGVFICPFNRENAVLELAAQCGMDASWIRTAIGELRYGPITAIDAKRIWPVQELNDKYVSFIAWINDKIKESSAFMENSAGAMPWDVLLLILEAGEAFGEILLEDPFLPKELLPDDWKMPKARELYHYYIGHKLAPLLQSDKELYSLIVSTD</sequence>
<dbReference type="EMBL" id="CP011058">
    <property type="protein sequence ID" value="AJY75551.1"/>
    <property type="molecule type" value="Genomic_DNA"/>
</dbReference>
<dbReference type="InterPro" id="IPR013225">
    <property type="entry name" value="PaaX_C"/>
</dbReference>
<evidence type="ECO:0000259" key="3">
    <source>
        <dbReference type="Pfam" id="PF20803"/>
    </source>
</evidence>
<dbReference type="InterPro" id="IPR011965">
    <property type="entry name" value="PaaX_trns_reg"/>
</dbReference>
<proteinExistence type="predicted"/>
<gene>
    <name evidence="4" type="ORF">VN24_14500</name>
</gene>
<dbReference type="PANTHER" id="PTHR30319">
    <property type="entry name" value="PHENYLACETIC ACID REGULATOR-RELATED TRANSCRIPTIONAL REPRESSOR"/>
    <property type="match status" value="1"/>
</dbReference>
<dbReference type="InterPro" id="IPR012906">
    <property type="entry name" value="PaaX-like_N"/>
</dbReference>
<evidence type="ECO:0000259" key="2">
    <source>
        <dbReference type="Pfam" id="PF08223"/>
    </source>
</evidence>
<dbReference type="HOGENOM" id="CLU_067515_2_0_9"/>
<evidence type="ECO:0000313" key="5">
    <source>
        <dbReference type="Proteomes" id="UP000032633"/>
    </source>
</evidence>
<dbReference type="Pfam" id="PF08223">
    <property type="entry name" value="PaaX_C"/>
    <property type="match status" value="1"/>
</dbReference>
<evidence type="ECO:0000259" key="1">
    <source>
        <dbReference type="Pfam" id="PF07848"/>
    </source>
</evidence>
<dbReference type="SUPFAM" id="SSF46785">
    <property type="entry name" value="Winged helix' DNA-binding domain"/>
    <property type="match status" value="1"/>
</dbReference>
<dbReference type="GO" id="GO:0006351">
    <property type="term" value="P:DNA-templated transcription"/>
    <property type="evidence" value="ECO:0007669"/>
    <property type="project" value="InterPro"/>
</dbReference>
<dbReference type="PATRIC" id="fig|1126833.4.peg.3169"/>
<dbReference type="Pfam" id="PF20803">
    <property type="entry name" value="PaaX_M"/>
    <property type="match status" value="1"/>
</dbReference>
<keyword evidence="5" id="KW-1185">Reference proteome</keyword>
<dbReference type="PIRSF" id="PIRSF020623">
    <property type="entry name" value="PaaX"/>
    <property type="match status" value="1"/>
</dbReference>
<dbReference type="OrthoDB" id="2270427at2"/>
<dbReference type="InterPro" id="IPR036388">
    <property type="entry name" value="WH-like_DNA-bd_sf"/>
</dbReference>
<dbReference type="InterPro" id="IPR048846">
    <property type="entry name" value="PaaX-like_central"/>
</dbReference>
<dbReference type="AlphaFoldDB" id="A0A0D5NJV4"/>
<feature type="domain" description="Transcriptional repressor PaaX-like C-terminal" evidence="2">
    <location>
        <begin position="165"/>
        <end position="245"/>
    </location>
</feature>
<dbReference type="InterPro" id="IPR036390">
    <property type="entry name" value="WH_DNA-bd_sf"/>
</dbReference>
<dbReference type="STRING" id="1126833.VN24_14500"/>
<reference evidence="4 5" key="1">
    <citation type="journal article" date="2015" name="J. Biotechnol.">
        <title>Complete genome sequence of Paenibacillus beijingensis 7188(T) (=DSM 24997(T)), a novel rhizobacterium from jujube garden soil.</title>
        <authorList>
            <person name="Kwak Y."/>
            <person name="Shin J.H."/>
        </authorList>
    </citation>
    <scope>NUCLEOTIDE SEQUENCE [LARGE SCALE GENOMIC DNA]</scope>
    <source>
        <strain evidence="4 5">DSM 24997</strain>
    </source>
</reference>
<evidence type="ECO:0000313" key="4">
    <source>
        <dbReference type="EMBL" id="AJY75551.1"/>
    </source>
</evidence>
<feature type="domain" description="Transcriptional repressor PaaX-like central Cas2-like" evidence="3">
    <location>
        <begin position="79"/>
        <end position="141"/>
    </location>
</feature>
<dbReference type="RefSeq" id="WP_045670980.1">
    <property type="nucleotide sequence ID" value="NZ_CP011058.1"/>
</dbReference>
<dbReference type="Gene3D" id="3.30.70.2650">
    <property type="match status" value="1"/>
</dbReference>
<dbReference type="Gene3D" id="1.20.58.1460">
    <property type="match status" value="1"/>
</dbReference>
<feature type="domain" description="Transcriptional repressor PaaX-like N-terminal" evidence="1">
    <location>
        <begin position="13"/>
        <end position="63"/>
    </location>
</feature>
<protein>
    <recommendedName>
        <fullName evidence="6">PaaX-like C-terminal domain-containing protein</fullName>
    </recommendedName>
</protein>
<dbReference type="Pfam" id="PF07848">
    <property type="entry name" value="PaaX"/>
    <property type="match status" value="1"/>
</dbReference>
<dbReference type="PANTHER" id="PTHR30319:SF1">
    <property type="entry name" value="TRANSCRIPTIONAL REPRESSOR PAAX"/>
    <property type="match status" value="1"/>
</dbReference>